<reference evidence="1 3" key="1">
    <citation type="journal article" date="2012" name="Nature">
        <title>Algal genomes reveal evolutionary mosaicism and the fate of nucleomorphs.</title>
        <authorList>
            <consortium name="DOE Joint Genome Institute"/>
            <person name="Curtis B.A."/>
            <person name="Tanifuji G."/>
            <person name="Burki F."/>
            <person name="Gruber A."/>
            <person name="Irimia M."/>
            <person name="Maruyama S."/>
            <person name="Arias M.C."/>
            <person name="Ball S.G."/>
            <person name="Gile G.H."/>
            <person name="Hirakawa Y."/>
            <person name="Hopkins J.F."/>
            <person name="Kuo A."/>
            <person name="Rensing S.A."/>
            <person name="Schmutz J."/>
            <person name="Symeonidi A."/>
            <person name="Elias M."/>
            <person name="Eveleigh R.J."/>
            <person name="Herman E.K."/>
            <person name="Klute M.J."/>
            <person name="Nakayama T."/>
            <person name="Obornik M."/>
            <person name="Reyes-Prieto A."/>
            <person name="Armbrust E.V."/>
            <person name="Aves S.J."/>
            <person name="Beiko R.G."/>
            <person name="Coutinho P."/>
            <person name="Dacks J.B."/>
            <person name="Durnford D.G."/>
            <person name="Fast N.M."/>
            <person name="Green B.R."/>
            <person name="Grisdale C.J."/>
            <person name="Hempel F."/>
            <person name="Henrissat B."/>
            <person name="Hoppner M.P."/>
            <person name="Ishida K."/>
            <person name="Kim E."/>
            <person name="Koreny L."/>
            <person name="Kroth P.G."/>
            <person name="Liu Y."/>
            <person name="Malik S.B."/>
            <person name="Maier U.G."/>
            <person name="McRose D."/>
            <person name="Mock T."/>
            <person name="Neilson J.A."/>
            <person name="Onodera N.T."/>
            <person name="Poole A.M."/>
            <person name="Pritham E.J."/>
            <person name="Richards T.A."/>
            <person name="Rocap G."/>
            <person name="Roy S.W."/>
            <person name="Sarai C."/>
            <person name="Schaack S."/>
            <person name="Shirato S."/>
            <person name="Slamovits C.H."/>
            <person name="Spencer D.F."/>
            <person name="Suzuki S."/>
            <person name="Worden A.Z."/>
            <person name="Zauner S."/>
            <person name="Barry K."/>
            <person name="Bell C."/>
            <person name="Bharti A.K."/>
            <person name="Crow J.A."/>
            <person name="Grimwood J."/>
            <person name="Kramer R."/>
            <person name="Lindquist E."/>
            <person name="Lucas S."/>
            <person name="Salamov A."/>
            <person name="McFadden G.I."/>
            <person name="Lane C.E."/>
            <person name="Keeling P.J."/>
            <person name="Gray M.W."/>
            <person name="Grigoriev I.V."/>
            <person name="Archibald J.M."/>
        </authorList>
    </citation>
    <scope>NUCLEOTIDE SEQUENCE</scope>
    <source>
        <strain evidence="1 3">CCMP2712</strain>
    </source>
</reference>
<evidence type="ECO:0000313" key="1">
    <source>
        <dbReference type="EMBL" id="EKX53857.1"/>
    </source>
</evidence>
<reference evidence="2" key="3">
    <citation type="submission" date="2016-03" db="UniProtKB">
        <authorList>
            <consortium name="EnsemblProtists"/>
        </authorList>
    </citation>
    <scope>IDENTIFICATION</scope>
</reference>
<protein>
    <submittedName>
        <fullName evidence="1 2">Uncharacterized protein</fullName>
    </submittedName>
</protein>
<dbReference type="Proteomes" id="UP000011087">
    <property type="component" value="Unassembled WGS sequence"/>
</dbReference>
<dbReference type="EnsemblProtists" id="EKX53857">
    <property type="protein sequence ID" value="EKX53857"/>
    <property type="gene ID" value="GUITHDRAFT_132892"/>
</dbReference>
<evidence type="ECO:0000313" key="2">
    <source>
        <dbReference type="EnsemblProtists" id="EKX53857"/>
    </source>
</evidence>
<dbReference type="HOGENOM" id="CLU_616032_0_0_1"/>
<gene>
    <name evidence="1" type="ORF">GUITHDRAFT_132892</name>
</gene>
<keyword evidence="3" id="KW-1185">Reference proteome</keyword>
<dbReference type="KEGG" id="gtt:GUITHDRAFT_132892"/>
<proteinExistence type="predicted"/>
<evidence type="ECO:0000313" key="3">
    <source>
        <dbReference type="Proteomes" id="UP000011087"/>
    </source>
</evidence>
<dbReference type="RefSeq" id="XP_005840837.1">
    <property type="nucleotide sequence ID" value="XM_005840780.1"/>
</dbReference>
<dbReference type="AlphaFoldDB" id="L1JZS9"/>
<dbReference type="EMBL" id="JH992969">
    <property type="protein sequence ID" value="EKX53857.1"/>
    <property type="molecule type" value="Genomic_DNA"/>
</dbReference>
<dbReference type="PaxDb" id="55529-EKX53857"/>
<sequence>MTSQTFVISPVLAMKDRIFTEDSASAQKLRKFEQKMITSIINEACHDTVNDDQVDLDPLECNTMVKYMLIQTCGDGEKIVGSDIVNLPLKFPQLRIASIPSLASFINRRHDMFKRHRDLLEKLFEHDDFARELSFDEETDATIVEQYVPNEMMRAMTFSCKRTVNQKIGRWSITSKIGTCQFSARQLIRSIRTEELDWSVQAAAIRAISACMASCGVACVRQCVELQASCGSFFRLEIMFSPRAPSPSHAMATSTVRMREAEETESSSSKLQAVNRSVIKTEGGCSRYDVVRSGASSLYTCAKKISTVHVENQVMREILRMRENQSEESGRLTMQHKGRYLKSETLLHTLNEELRIELTPLELREAECWIEACLSKHELKLSCFRAKMQSDYLQDVAQLSTVSADMVFTLHCAMPCITPAFHGREISLQLQNFWKLNLHTMIVLS</sequence>
<reference evidence="3" key="2">
    <citation type="submission" date="2012-11" db="EMBL/GenBank/DDBJ databases">
        <authorList>
            <person name="Kuo A."/>
            <person name="Curtis B.A."/>
            <person name="Tanifuji G."/>
            <person name="Burki F."/>
            <person name="Gruber A."/>
            <person name="Irimia M."/>
            <person name="Maruyama S."/>
            <person name="Arias M.C."/>
            <person name="Ball S.G."/>
            <person name="Gile G.H."/>
            <person name="Hirakawa Y."/>
            <person name="Hopkins J.F."/>
            <person name="Rensing S.A."/>
            <person name="Schmutz J."/>
            <person name="Symeonidi A."/>
            <person name="Elias M."/>
            <person name="Eveleigh R.J."/>
            <person name="Herman E.K."/>
            <person name="Klute M.J."/>
            <person name="Nakayama T."/>
            <person name="Obornik M."/>
            <person name="Reyes-Prieto A."/>
            <person name="Armbrust E.V."/>
            <person name="Aves S.J."/>
            <person name="Beiko R.G."/>
            <person name="Coutinho P."/>
            <person name="Dacks J.B."/>
            <person name="Durnford D.G."/>
            <person name="Fast N.M."/>
            <person name="Green B.R."/>
            <person name="Grisdale C."/>
            <person name="Hempe F."/>
            <person name="Henrissat B."/>
            <person name="Hoppner M.P."/>
            <person name="Ishida K.-I."/>
            <person name="Kim E."/>
            <person name="Koreny L."/>
            <person name="Kroth P.G."/>
            <person name="Liu Y."/>
            <person name="Malik S.-B."/>
            <person name="Maier U.G."/>
            <person name="McRose D."/>
            <person name="Mock T."/>
            <person name="Neilson J.A."/>
            <person name="Onodera N.T."/>
            <person name="Poole A.M."/>
            <person name="Pritham E.J."/>
            <person name="Richards T.A."/>
            <person name="Rocap G."/>
            <person name="Roy S.W."/>
            <person name="Sarai C."/>
            <person name="Schaack S."/>
            <person name="Shirato S."/>
            <person name="Slamovits C.H."/>
            <person name="Spencer D.F."/>
            <person name="Suzuki S."/>
            <person name="Worden A.Z."/>
            <person name="Zauner S."/>
            <person name="Barry K."/>
            <person name="Bell C."/>
            <person name="Bharti A.K."/>
            <person name="Crow J.A."/>
            <person name="Grimwood J."/>
            <person name="Kramer R."/>
            <person name="Lindquist E."/>
            <person name="Lucas S."/>
            <person name="Salamov A."/>
            <person name="McFadden G.I."/>
            <person name="Lane C.E."/>
            <person name="Keeling P.J."/>
            <person name="Gray M.W."/>
            <person name="Grigoriev I.V."/>
            <person name="Archibald J.M."/>
        </authorList>
    </citation>
    <scope>NUCLEOTIDE SEQUENCE</scope>
    <source>
        <strain evidence="3">CCMP2712</strain>
    </source>
</reference>
<organism evidence="1">
    <name type="scientific">Guillardia theta (strain CCMP2712)</name>
    <name type="common">Cryptophyte</name>
    <dbReference type="NCBI Taxonomy" id="905079"/>
    <lineage>
        <taxon>Eukaryota</taxon>
        <taxon>Cryptophyceae</taxon>
        <taxon>Pyrenomonadales</taxon>
        <taxon>Geminigeraceae</taxon>
        <taxon>Guillardia</taxon>
    </lineage>
</organism>
<dbReference type="GeneID" id="17310327"/>
<name>L1JZS9_GUITC</name>
<accession>L1JZS9</accession>